<dbReference type="RefSeq" id="WP_395132744.1">
    <property type="nucleotide sequence ID" value="NZ_JBIMPR010000004.1"/>
</dbReference>
<gene>
    <name evidence="1" type="ORF">ACHFJ0_06335</name>
</gene>
<protein>
    <submittedName>
        <fullName evidence="1">DUF1217 domain-containing protein</fullName>
    </submittedName>
</protein>
<proteinExistence type="predicted"/>
<keyword evidence="2" id="KW-1185">Reference proteome</keyword>
<evidence type="ECO:0000313" key="1">
    <source>
        <dbReference type="EMBL" id="MFH5773855.1"/>
    </source>
</evidence>
<dbReference type="InterPro" id="IPR010626">
    <property type="entry name" value="DUF1217"/>
</dbReference>
<dbReference type="Gene3D" id="1.10.3700.10">
    <property type="entry name" value="AGR C 984p-like"/>
    <property type="match status" value="1"/>
</dbReference>
<reference evidence="1 2" key="1">
    <citation type="submission" date="2024-10" db="EMBL/GenBank/DDBJ databases">
        <title>Paracoccus drimophilus sp. nov., a novel bacterium from corn roots in Hunan.</title>
        <authorList>
            <person name="Li X."/>
        </authorList>
    </citation>
    <scope>NUCLEOTIDE SEQUENCE [LARGE SCALE GENOMIC DNA]</scope>
    <source>
        <strain evidence="1 2">NGMCC 1.201697</strain>
    </source>
</reference>
<accession>A0ABW7LKK1</accession>
<organism evidence="1 2">
    <name type="scientific">Paracoccus broussonetiae subsp. drimophilus</name>
    <dbReference type="NCBI Taxonomy" id="3373869"/>
    <lineage>
        <taxon>Bacteria</taxon>
        <taxon>Pseudomonadati</taxon>
        <taxon>Pseudomonadota</taxon>
        <taxon>Alphaproteobacteria</taxon>
        <taxon>Rhodobacterales</taxon>
        <taxon>Paracoccaceae</taxon>
        <taxon>Paracoccus</taxon>
        <taxon>Paracoccus broussonetiae</taxon>
    </lineage>
</organism>
<dbReference type="EMBL" id="JBIMPR010000004">
    <property type="protein sequence ID" value="MFH5773855.1"/>
    <property type="molecule type" value="Genomic_DNA"/>
</dbReference>
<dbReference type="SUPFAM" id="SSF158837">
    <property type="entry name" value="AGR C 984p-like"/>
    <property type="match status" value="1"/>
</dbReference>
<dbReference type="InterPro" id="IPR023157">
    <property type="entry name" value="AGR-C-984p-like_sf"/>
</dbReference>
<evidence type="ECO:0000313" key="2">
    <source>
        <dbReference type="Proteomes" id="UP001609376"/>
    </source>
</evidence>
<dbReference type="Pfam" id="PF06748">
    <property type="entry name" value="DUF1217"/>
    <property type="match status" value="1"/>
</dbReference>
<sequence>MTYQVQVGQGGYTGWKLLERTAETQRATLARDPEILRSRTYFAEKLPQVKTADQMVSDYRLLNVALRAFGLEADMKNRLFIKKVLEADPNDSNSIVNRLSDKRYLNLNKALGMGQAGGATESAADVGAILDLYVSKTFERNIGDRYQEIELALNARRELPALAESGSSDNTKWYQILGSQPLRKIFEGAFGLGSTFGRLPVDRQLDEMKTRLEKMTGSSSVAQFAEPEKLEHLLKTYLLRSSINSGASATPYSAALTILRGY</sequence>
<name>A0ABW7LKK1_9RHOB</name>
<comment type="caution">
    <text evidence="1">The sequence shown here is derived from an EMBL/GenBank/DDBJ whole genome shotgun (WGS) entry which is preliminary data.</text>
</comment>
<dbReference type="Proteomes" id="UP001609376">
    <property type="component" value="Unassembled WGS sequence"/>
</dbReference>